<keyword evidence="1" id="KW-1133">Transmembrane helix</keyword>
<keyword evidence="1" id="KW-0812">Transmembrane</keyword>
<dbReference type="PROSITE" id="PS51257">
    <property type="entry name" value="PROKAR_LIPOPROTEIN"/>
    <property type="match status" value="1"/>
</dbReference>
<protein>
    <submittedName>
        <fullName evidence="2">Uncharacterized protein</fullName>
    </submittedName>
</protein>
<keyword evidence="3" id="KW-1185">Reference proteome</keyword>
<proteinExistence type="predicted"/>
<dbReference type="EMBL" id="JAVDQH010000004">
    <property type="protein sequence ID" value="MDR6243441.1"/>
    <property type="molecule type" value="Genomic_DNA"/>
</dbReference>
<name>A0ABU1IW46_9BACL</name>
<organism evidence="2 3">
    <name type="scientific">Paenibacillus hunanensis</name>
    <dbReference type="NCBI Taxonomy" id="539262"/>
    <lineage>
        <taxon>Bacteria</taxon>
        <taxon>Bacillati</taxon>
        <taxon>Bacillota</taxon>
        <taxon>Bacilli</taxon>
        <taxon>Bacillales</taxon>
        <taxon>Paenibacillaceae</taxon>
        <taxon>Paenibacillus</taxon>
    </lineage>
</organism>
<comment type="caution">
    <text evidence="2">The sequence shown here is derived from an EMBL/GenBank/DDBJ whole genome shotgun (WGS) entry which is preliminary data.</text>
</comment>
<gene>
    <name evidence="2" type="ORF">JOC58_001328</name>
</gene>
<sequence length="65" mass="7736">MKMRKVLDTFMAIILIVGVFVAGCLRFFHSEVWRVLFALLIGSFIALGMYMYIFYPFVLFNWLFK</sequence>
<evidence type="ECO:0000256" key="1">
    <source>
        <dbReference type="SAM" id="Phobius"/>
    </source>
</evidence>
<dbReference type="Proteomes" id="UP001185028">
    <property type="component" value="Unassembled WGS sequence"/>
</dbReference>
<evidence type="ECO:0000313" key="3">
    <source>
        <dbReference type="Proteomes" id="UP001185028"/>
    </source>
</evidence>
<keyword evidence="1" id="KW-0472">Membrane</keyword>
<reference evidence="2 3" key="1">
    <citation type="submission" date="2023-07" db="EMBL/GenBank/DDBJ databases">
        <title>Genomic Encyclopedia of Type Strains, Phase IV (KMG-IV): sequencing the most valuable type-strain genomes for metagenomic binning, comparative biology and taxonomic classification.</title>
        <authorList>
            <person name="Goeker M."/>
        </authorList>
    </citation>
    <scope>NUCLEOTIDE SEQUENCE [LARGE SCALE GENOMIC DNA]</scope>
    <source>
        <strain evidence="2 3">DSM 22170</strain>
    </source>
</reference>
<feature type="transmembrane region" description="Helical" evidence="1">
    <location>
        <begin position="35"/>
        <end position="64"/>
    </location>
</feature>
<feature type="transmembrane region" description="Helical" evidence="1">
    <location>
        <begin position="7"/>
        <end position="29"/>
    </location>
</feature>
<accession>A0ABU1IW46</accession>
<evidence type="ECO:0000313" key="2">
    <source>
        <dbReference type="EMBL" id="MDR6243441.1"/>
    </source>
</evidence>